<dbReference type="GO" id="GO:0005576">
    <property type="term" value="C:extracellular region"/>
    <property type="evidence" value="ECO:0007669"/>
    <property type="project" value="UniProtKB-SubCell"/>
</dbReference>
<keyword evidence="6" id="KW-1185">Reference proteome</keyword>
<dbReference type="KEGG" id="gacu:117539602"/>
<dbReference type="Gene3D" id="2.40.128.20">
    <property type="match status" value="1"/>
</dbReference>
<comment type="subcellular location">
    <subcellularLocation>
        <location evidence="1">Secreted</location>
    </subcellularLocation>
</comment>
<accession>A0A6P8TTN2</accession>
<keyword evidence="2" id="KW-0964">Secreted</keyword>
<dbReference type="Proteomes" id="UP000515161">
    <property type="component" value="Unplaced"/>
</dbReference>
<dbReference type="PANTHER" id="PTHR11967:SF2">
    <property type="entry name" value="ALPHA-1-ACID GLYCOPROTEIN 1"/>
    <property type="match status" value="1"/>
</dbReference>
<evidence type="ECO:0000256" key="2">
    <source>
        <dbReference type="ARBA" id="ARBA00022525"/>
    </source>
</evidence>
<dbReference type="InterPro" id="IPR022734">
    <property type="entry name" value="ApoM"/>
</dbReference>
<evidence type="ECO:0000256" key="1">
    <source>
        <dbReference type="ARBA" id="ARBA00004613"/>
    </source>
</evidence>
<dbReference type="Pfam" id="PF11032">
    <property type="entry name" value="ApoM"/>
    <property type="match status" value="1"/>
</dbReference>
<protein>
    <submittedName>
        <fullName evidence="7">Uncharacterized protein LOC117539602</fullName>
    </submittedName>
</protein>
<dbReference type="PANTHER" id="PTHR11967">
    <property type="entry name" value="ALPHA-1-ACID GLYCOPROTEIN"/>
    <property type="match status" value="1"/>
</dbReference>
<dbReference type="InParanoid" id="A0A6P8TTN2"/>
<evidence type="ECO:0000256" key="5">
    <source>
        <dbReference type="SAM" id="SignalP"/>
    </source>
</evidence>
<name>A0A6P8TTN2_GYMAC</name>
<keyword evidence="3 5" id="KW-0732">Signal</keyword>
<dbReference type="AlphaFoldDB" id="A0A6P8TTN2"/>
<organism evidence="6 7">
    <name type="scientific">Gymnodraco acuticeps</name>
    <name type="common">Antarctic dragonfish</name>
    <dbReference type="NCBI Taxonomy" id="8218"/>
    <lineage>
        <taxon>Eukaryota</taxon>
        <taxon>Metazoa</taxon>
        <taxon>Chordata</taxon>
        <taxon>Craniata</taxon>
        <taxon>Vertebrata</taxon>
        <taxon>Euteleostomi</taxon>
        <taxon>Actinopterygii</taxon>
        <taxon>Neopterygii</taxon>
        <taxon>Teleostei</taxon>
        <taxon>Neoteleostei</taxon>
        <taxon>Acanthomorphata</taxon>
        <taxon>Eupercaria</taxon>
        <taxon>Perciformes</taxon>
        <taxon>Notothenioidei</taxon>
        <taxon>Bathydraconidae</taxon>
        <taxon>Gymnodraco</taxon>
    </lineage>
</organism>
<evidence type="ECO:0000313" key="7">
    <source>
        <dbReference type="RefSeq" id="XP_034061720.1"/>
    </source>
</evidence>
<feature type="chain" id="PRO_5027835727" evidence="5">
    <location>
        <begin position="20"/>
        <end position="249"/>
    </location>
</feature>
<dbReference type="GeneID" id="117539602"/>
<dbReference type="InterPro" id="IPR012674">
    <property type="entry name" value="Calycin"/>
</dbReference>
<evidence type="ECO:0000313" key="6">
    <source>
        <dbReference type="Proteomes" id="UP000515161"/>
    </source>
</evidence>
<gene>
    <name evidence="7" type="primary">LOC117539602</name>
</gene>
<keyword evidence="4" id="KW-0325">Glycoprotein</keyword>
<evidence type="ECO:0000256" key="4">
    <source>
        <dbReference type="ARBA" id="ARBA00023180"/>
    </source>
</evidence>
<evidence type="ECO:0000256" key="3">
    <source>
        <dbReference type="ARBA" id="ARBA00022729"/>
    </source>
</evidence>
<sequence length="249" mass="28081">MKTLCVAALVLSLSSVCQPAPLACEKLLQPVDKAPDLTGNWRFIAMSSEICLWSLLMRYVLWPSVEVDITSTETPNTFIDNYKGKMVGTCFNESGDGFVHGNSTSTGKLFPTDRPFDEPVVLLQSGCPDCVVLKHDHQFAAYIWLISRRKTVSAEEMKEFETQAKCLGWAKPQLFNSDYDYTNCKSEDDINPDEIFSVFIARLSNVNLDVFKCIRELFLKYVPDVSFCLFYINFMAYISGSLPVNECPP</sequence>
<dbReference type="RefSeq" id="XP_034061720.1">
    <property type="nucleotide sequence ID" value="XM_034205829.1"/>
</dbReference>
<feature type="signal peptide" evidence="5">
    <location>
        <begin position="1"/>
        <end position="19"/>
    </location>
</feature>
<dbReference type="SUPFAM" id="SSF50814">
    <property type="entry name" value="Lipocalins"/>
    <property type="match status" value="1"/>
</dbReference>
<reference evidence="7" key="1">
    <citation type="submission" date="2025-08" db="UniProtKB">
        <authorList>
            <consortium name="RefSeq"/>
        </authorList>
    </citation>
    <scope>IDENTIFICATION</scope>
</reference>
<proteinExistence type="predicted"/>
<dbReference type="OrthoDB" id="8931017at2759"/>